<evidence type="ECO:0000313" key="2">
    <source>
        <dbReference type="EMBL" id="MEQ2235343.1"/>
    </source>
</evidence>
<name>A0ABV0TUQ8_9TELE</name>
<keyword evidence="3" id="KW-1185">Reference proteome</keyword>
<feature type="compositionally biased region" description="Basic and acidic residues" evidence="1">
    <location>
        <begin position="123"/>
        <end position="138"/>
    </location>
</feature>
<proteinExistence type="predicted"/>
<evidence type="ECO:0000313" key="3">
    <source>
        <dbReference type="Proteomes" id="UP001482620"/>
    </source>
</evidence>
<sequence>MNLGGELRLRARGQKVSNRALDLACHVLLRLLLILLIWAMEGHGSCTPFIPETIKLAVTPPTSLTFTPDPWTRSHATPFCVHLTMATPWSLLLPRPPFFWGEEHLPSPDRKKIKGKGLKKERKKDAGSEEAKAERVKDGEVGQVRSDVDCDAAKIRPRTEEGWNRRGDVGRTCLLFFPSSFADLKAADKHCFLSASGGTDILDPLTGFGGLELKSLNELYINCPTTRRCTCLLKNELWMDITPLTSEHQRGTDNHGWDQIQWLCGWKRDTQRQTERGRVWKV</sequence>
<gene>
    <name evidence="2" type="ORF">ILYODFUR_001328</name>
</gene>
<comment type="caution">
    <text evidence="2">The sequence shown here is derived from an EMBL/GenBank/DDBJ whole genome shotgun (WGS) entry which is preliminary data.</text>
</comment>
<protein>
    <submittedName>
        <fullName evidence="2">Uncharacterized protein</fullName>
    </submittedName>
</protein>
<evidence type="ECO:0000256" key="1">
    <source>
        <dbReference type="SAM" id="MobiDB-lite"/>
    </source>
</evidence>
<feature type="region of interest" description="Disordered" evidence="1">
    <location>
        <begin position="110"/>
        <end position="138"/>
    </location>
</feature>
<reference evidence="2 3" key="1">
    <citation type="submission" date="2021-06" db="EMBL/GenBank/DDBJ databases">
        <authorList>
            <person name="Palmer J.M."/>
        </authorList>
    </citation>
    <scope>NUCLEOTIDE SEQUENCE [LARGE SCALE GENOMIC DNA]</scope>
    <source>
        <strain evidence="3">if_2019</strain>
        <tissue evidence="2">Muscle</tissue>
    </source>
</reference>
<dbReference type="Proteomes" id="UP001482620">
    <property type="component" value="Unassembled WGS sequence"/>
</dbReference>
<organism evidence="2 3">
    <name type="scientific">Ilyodon furcidens</name>
    <name type="common">goldbreast splitfin</name>
    <dbReference type="NCBI Taxonomy" id="33524"/>
    <lineage>
        <taxon>Eukaryota</taxon>
        <taxon>Metazoa</taxon>
        <taxon>Chordata</taxon>
        <taxon>Craniata</taxon>
        <taxon>Vertebrata</taxon>
        <taxon>Euteleostomi</taxon>
        <taxon>Actinopterygii</taxon>
        <taxon>Neopterygii</taxon>
        <taxon>Teleostei</taxon>
        <taxon>Neoteleostei</taxon>
        <taxon>Acanthomorphata</taxon>
        <taxon>Ovalentaria</taxon>
        <taxon>Atherinomorphae</taxon>
        <taxon>Cyprinodontiformes</taxon>
        <taxon>Goodeidae</taxon>
        <taxon>Ilyodon</taxon>
    </lineage>
</organism>
<accession>A0ABV0TUQ8</accession>
<feature type="compositionally biased region" description="Basic residues" evidence="1">
    <location>
        <begin position="111"/>
        <end position="122"/>
    </location>
</feature>
<dbReference type="EMBL" id="JAHRIQ010046398">
    <property type="protein sequence ID" value="MEQ2235343.1"/>
    <property type="molecule type" value="Genomic_DNA"/>
</dbReference>